<dbReference type="PANTHER" id="PTHR34039:SF1">
    <property type="entry name" value="UPF0102 PROTEIN YRAN"/>
    <property type="match status" value="1"/>
</dbReference>
<name>A0A1F5CR29_9BACT</name>
<dbReference type="Proteomes" id="UP000178296">
    <property type="component" value="Unassembled WGS sequence"/>
</dbReference>
<dbReference type="AlphaFoldDB" id="A0A1F5CR29"/>
<dbReference type="HAMAP" id="MF_00048">
    <property type="entry name" value="UPF0102"/>
    <property type="match status" value="1"/>
</dbReference>
<sequence>MTERRKLGDLGEEIAANYLKSKGYRILARNYQKPWGEIDIVAKLPTVSRETFANRGETLAFIEVKSQKVAVEALLPEENVHYFKKKRLEKAVLSYLAENKYPEETDWQIDVIAVEIDLKTRKANVRHIPNAF</sequence>
<dbReference type="GO" id="GO:0003676">
    <property type="term" value="F:nucleic acid binding"/>
    <property type="evidence" value="ECO:0007669"/>
    <property type="project" value="InterPro"/>
</dbReference>
<dbReference type="EMBL" id="MEYW01000004">
    <property type="protein sequence ID" value="OGD45297.1"/>
    <property type="molecule type" value="Genomic_DNA"/>
</dbReference>
<dbReference type="Gene3D" id="3.40.1350.10">
    <property type="match status" value="1"/>
</dbReference>
<dbReference type="InterPro" id="IPR011856">
    <property type="entry name" value="tRNA_endonuc-like_dom_sf"/>
</dbReference>
<evidence type="ECO:0000313" key="3">
    <source>
        <dbReference type="EMBL" id="OGD45297.1"/>
    </source>
</evidence>
<dbReference type="PANTHER" id="PTHR34039">
    <property type="entry name" value="UPF0102 PROTEIN YRAN"/>
    <property type="match status" value="1"/>
</dbReference>
<comment type="caution">
    <text evidence="3">The sequence shown here is derived from an EMBL/GenBank/DDBJ whole genome shotgun (WGS) entry which is preliminary data.</text>
</comment>
<evidence type="ECO:0000313" key="4">
    <source>
        <dbReference type="Proteomes" id="UP000178296"/>
    </source>
</evidence>
<evidence type="ECO:0000256" key="2">
    <source>
        <dbReference type="HAMAP-Rule" id="MF_00048"/>
    </source>
</evidence>
<dbReference type="InterPro" id="IPR011335">
    <property type="entry name" value="Restrct_endonuc-II-like"/>
</dbReference>
<protein>
    <recommendedName>
        <fullName evidence="2">UPF0102 protein A3J02_01930</fullName>
    </recommendedName>
</protein>
<comment type="similarity">
    <text evidence="1 2">Belongs to the UPF0102 family.</text>
</comment>
<proteinExistence type="inferred from homology"/>
<dbReference type="SUPFAM" id="SSF52980">
    <property type="entry name" value="Restriction endonuclease-like"/>
    <property type="match status" value="1"/>
</dbReference>
<reference evidence="3 4" key="1">
    <citation type="journal article" date="2016" name="Nat. Commun.">
        <title>Thousands of microbial genomes shed light on interconnected biogeochemical processes in an aquifer system.</title>
        <authorList>
            <person name="Anantharaman K."/>
            <person name="Brown C.T."/>
            <person name="Hug L.A."/>
            <person name="Sharon I."/>
            <person name="Castelle C.J."/>
            <person name="Probst A.J."/>
            <person name="Thomas B.C."/>
            <person name="Singh A."/>
            <person name="Wilkins M.J."/>
            <person name="Karaoz U."/>
            <person name="Brodie E.L."/>
            <person name="Williams K.H."/>
            <person name="Hubbard S.S."/>
            <person name="Banfield J.F."/>
        </authorList>
    </citation>
    <scope>NUCLEOTIDE SEQUENCE [LARGE SCALE GENOMIC DNA]</scope>
</reference>
<dbReference type="Pfam" id="PF02021">
    <property type="entry name" value="UPF0102"/>
    <property type="match status" value="1"/>
</dbReference>
<gene>
    <name evidence="3" type="ORF">A3J02_01930</name>
</gene>
<accession>A0A1F5CR29</accession>
<dbReference type="InterPro" id="IPR003509">
    <property type="entry name" value="UPF0102_YraN-like"/>
</dbReference>
<organism evidence="3 4">
    <name type="scientific">Candidatus Azambacteria bacterium RIFCSPLOWO2_02_FULL_46_11</name>
    <dbReference type="NCBI Taxonomy" id="1797300"/>
    <lineage>
        <taxon>Bacteria</taxon>
        <taxon>Candidatus Azamiibacteriota</taxon>
    </lineage>
</organism>
<evidence type="ECO:0000256" key="1">
    <source>
        <dbReference type="ARBA" id="ARBA00006738"/>
    </source>
</evidence>